<dbReference type="InterPro" id="IPR003660">
    <property type="entry name" value="HAMP_dom"/>
</dbReference>
<proteinExistence type="predicted"/>
<dbReference type="CDD" id="cd06225">
    <property type="entry name" value="HAMP"/>
    <property type="match status" value="1"/>
</dbReference>
<dbReference type="FunFam" id="3.20.20.450:FF:000001">
    <property type="entry name" value="Cyclic di-GMP phosphodiesterase yahA"/>
    <property type="match status" value="1"/>
</dbReference>
<sequence length="762" mass="85105">MFTSFRTRLFILFLVLAASVLIATLAAVTVATSSQAERTVERELGVSERVLIELLRVRGEQLLQAAQVLADDFGFREAVAVGDRETLISAMVNHGDRIGTQLMALYRPDGTELASTHALDTQQMLAQPRGVQVIDGGLYQLVTVPVRAPDLIAYATLGFVVDDALALSLQRLTNADLTFYSETGHSVFASSLTTEQQQGLVAALAANNLSQWLETVELAAHVTDFNETGLLVSTSRKDAVQGYVELRQQYLGFGLAAMLVALLLAFITARWIHRPLSELTKAAKRLGTGDFTAPIQIKQRDEFGRLGDAFNRMRNAIAEREERILYQSKHDLLTDLPNRSAFQQTFNTRIQATESGCLLVVNIQHFRAINDRLGQRFGDQVLQEVAQRLQRLFPEAHQFARLAGDEFVLTTESAAQDRVKLDQRLQQFAKGPWQIGGTSYRLEFRCGLVCYPQHGSDSDTLIRRAELAAHAAHQQSSLWSEYQAGSDEAYLRRLQILQALPEAIERRDLHLHYQPKLASASGQVLGVEALVRWQHQQLGVVRPDEFIPLAEQSGDILRVSRWVVETALNQQQLWLEQGYKLHMAINLSAVDLQSEQLVEFIQAQLQQRHLPPQQLTLEVTESAVMADPQLATARLQQLRAIGVKVALDDFGTGYASLAQLKQLPIDELKLDQSFIRELPTNSQDQVIVHSTLALAHALGLQLVAEGVEEAAAWQLLRDFDCDTVQGYYFSRPLAAPELIHWLQQQAPQLQQALQQKESEQQP</sequence>
<dbReference type="STRING" id="1517416.IDAT_07830"/>
<dbReference type="CDD" id="cd01949">
    <property type="entry name" value="GGDEF"/>
    <property type="match status" value="1"/>
</dbReference>
<dbReference type="Pfam" id="PF14827">
    <property type="entry name" value="dCache_3"/>
    <property type="match status" value="1"/>
</dbReference>
<evidence type="ECO:0000313" key="7">
    <source>
        <dbReference type="EMBL" id="KFZ28651.1"/>
    </source>
</evidence>
<dbReference type="EMBL" id="JPIN01000007">
    <property type="protein sequence ID" value="KFZ28651.1"/>
    <property type="molecule type" value="Genomic_DNA"/>
</dbReference>
<keyword evidence="8" id="KW-1185">Reference proteome</keyword>
<feature type="domain" description="HAMP" evidence="5">
    <location>
        <begin position="270"/>
        <end position="322"/>
    </location>
</feature>
<dbReference type="CDD" id="cd01948">
    <property type="entry name" value="EAL"/>
    <property type="match status" value="1"/>
</dbReference>
<comment type="caution">
    <text evidence="7">The sequence shown here is derived from an EMBL/GenBank/DDBJ whole genome shotgun (WGS) entry which is preliminary data.</text>
</comment>
<protein>
    <recommendedName>
        <fullName evidence="1">cyclic-guanylate-specific phosphodiesterase</fullName>
        <ecNumber evidence="1">3.1.4.52</ecNumber>
    </recommendedName>
</protein>
<gene>
    <name evidence="7" type="ORF">IDAT_07830</name>
</gene>
<dbReference type="InterPro" id="IPR050706">
    <property type="entry name" value="Cyclic-di-GMP_PDE-like"/>
</dbReference>
<dbReference type="PROSITE" id="PS50885">
    <property type="entry name" value="HAMP"/>
    <property type="match status" value="1"/>
</dbReference>
<accession>A0A094J7S3</accession>
<evidence type="ECO:0000256" key="1">
    <source>
        <dbReference type="ARBA" id="ARBA00012282"/>
    </source>
</evidence>
<dbReference type="InterPro" id="IPR043128">
    <property type="entry name" value="Rev_trsase/Diguanyl_cyclase"/>
</dbReference>
<dbReference type="Pfam" id="PF00563">
    <property type="entry name" value="EAL"/>
    <property type="match status" value="1"/>
</dbReference>
<dbReference type="SMART" id="SM00267">
    <property type="entry name" value="GGDEF"/>
    <property type="match status" value="1"/>
</dbReference>
<evidence type="ECO:0000259" key="6">
    <source>
        <dbReference type="PROSITE" id="PS50887"/>
    </source>
</evidence>
<evidence type="ECO:0000256" key="2">
    <source>
        <dbReference type="ARBA" id="ARBA00022636"/>
    </source>
</evidence>
<dbReference type="SMART" id="SM00052">
    <property type="entry name" value="EAL"/>
    <property type="match status" value="1"/>
</dbReference>
<dbReference type="OrthoDB" id="9804951at2"/>
<dbReference type="GO" id="GO:0071111">
    <property type="term" value="F:cyclic-guanylate-specific phosphodiesterase activity"/>
    <property type="evidence" value="ECO:0007669"/>
    <property type="project" value="UniProtKB-EC"/>
</dbReference>
<evidence type="ECO:0000256" key="3">
    <source>
        <dbReference type="SAM" id="Phobius"/>
    </source>
</evidence>
<evidence type="ECO:0000259" key="4">
    <source>
        <dbReference type="PROSITE" id="PS50883"/>
    </source>
</evidence>
<dbReference type="NCBIfam" id="TIGR00254">
    <property type="entry name" value="GGDEF"/>
    <property type="match status" value="1"/>
</dbReference>
<dbReference type="EC" id="3.1.4.52" evidence="1"/>
<dbReference type="InterPro" id="IPR029150">
    <property type="entry name" value="dCache_3"/>
</dbReference>
<dbReference type="PROSITE" id="PS50887">
    <property type="entry name" value="GGDEF"/>
    <property type="match status" value="1"/>
</dbReference>
<dbReference type="Pfam" id="PF00990">
    <property type="entry name" value="GGDEF"/>
    <property type="match status" value="1"/>
</dbReference>
<dbReference type="Gene3D" id="3.30.70.270">
    <property type="match status" value="1"/>
</dbReference>
<keyword evidence="3" id="KW-0472">Membrane</keyword>
<dbReference type="Gene3D" id="6.10.340.10">
    <property type="match status" value="1"/>
</dbReference>
<dbReference type="Pfam" id="PF00672">
    <property type="entry name" value="HAMP"/>
    <property type="match status" value="1"/>
</dbReference>
<dbReference type="RefSeq" id="WP_034732527.1">
    <property type="nucleotide sequence ID" value="NZ_JPIN01000007.1"/>
</dbReference>
<evidence type="ECO:0000259" key="5">
    <source>
        <dbReference type="PROSITE" id="PS50885"/>
    </source>
</evidence>
<dbReference type="AlphaFoldDB" id="A0A094J7S3"/>
<dbReference type="SUPFAM" id="SSF55073">
    <property type="entry name" value="Nucleotide cyclase"/>
    <property type="match status" value="1"/>
</dbReference>
<organism evidence="7 8">
    <name type="scientific">Pseudidiomarina atlantica</name>
    <dbReference type="NCBI Taxonomy" id="1517416"/>
    <lineage>
        <taxon>Bacteria</taxon>
        <taxon>Pseudomonadati</taxon>
        <taxon>Pseudomonadota</taxon>
        <taxon>Gammaproteobacteria</taxon>
        <taxon>Alteromonadales</taxon>
        <taxon>Idiomarinaceae</taxon>
        <taxon>Pseudidiomarina</taxon>
    </lineage>
</organism>
<dbReference type="InterPro" id="IPR001633">
    <property type="entry name" value="EAL_dom"/>
</dbReference>
<dbReference type="PANTHER" id="PTHR33121:SF71">
    <property type="entry name" value="OXYGEN SENSOR PROTEIN DOSP"/>
    <property type="match status" value="1"/>
</dbReference>
<feature type="transmembrane region" description="Helical" evidence="3">
    <location>
        <begin position="250"/>
        <end position="272"/>
    </location>
</feature>
<dbReference type="PROSITE" id="PS50883">
    <property type="entry name" value="EAL"/>
    <property type="match status" value="1"/>
</dbReference>
<dbReference type="PANTHER" id="PTHR33121">
    <property type="entry name" value="CYCLIC DI-GMP PHOSPHODIESTERASE PDEF"/>
    <property type="match status" value="1"/>
</dbReference>
<evidence type="ECO:0000313" key="8">
    <source>
        <dbReference type="Proteomes" id="UP000053718"/>
    </source>
</evidence>
<keyword evidence="3" id="KW-0812">Transmembrane</keyword>
<dbReference type="eggNOG" id="COG5001">
    <property type="taxonomic scope" value="Bacteria"/>
</dbReference>
<dbReference type="InterPro" id="IPR000160">
    <property type="entry name" value="GGDEF_dom"/>
</dbReference>
<dbReference type="InterPro" id="IPR029787">
    <property type="entry name" value="Nucleotide_cyclase"/>
</dbReference>
<name>A0A094J7S3_9GAMM</name>
<dbReference type="Gene3D" id="3.20.20.450">
    <property type="entry name" value="EAL domain"/>
    <property type="match status" value="1"/>
</dbReference>
<dbReference type="SMART" id="SM00304">
    <property type="entry name" value="HAMP"/>
    <property type="match status" value="1"/>
</dbReference>
<dbReference type="GO" id="GO:0007165">
    <property type="term" value="P:signal transduction"/>
    <property type="evidence" value="ECO:0007669"/>
    <property type="project" value="InterPro"/>
</dbReference>
<dbReference type="InterPro" id="IPR035919">
    <property type="entry name" value="EAL_sf"/>
</dbReference>
<keyword evidence="3" id="KW-1133">Transmembrane helix</keyword>
<dbReference type="SUPFAM" id="SSF158472">
    <property type="entry name" value="HAMP domain-like"/>
    <property type="match status" value="1"/>
</dbReference>
<dbReference type="GO" id="GO:0016020">
    <property type="term" value="C:membrane"/>
    <property type="evidence" value="ECO:0007669"/>
    <property type="project" value="InterPro"/>
</dbReference>
<keyword evidence="2" id="KW-0973">c-di-GMP</keyword>
<feature type="domain" description="EAL" evidence="4">
    <location>
        <begin position="493"/>
        <end position="746"/>
    </location>
</feature>
<reference evidence="7 8" key="1">
    <citation type="submission" date="2014-06" db="EMBL/GenBank/DDBJ databases">
        <title>Draft genome sequence of Idiomarina sp. MCCC 1A10513.</title>
        <authorList>
            <person name="Du J."/>
            <person name="Lai Q."/>
            <person name="Shao Z."/>
        </authorList>
    </citation>
    <scope>NUCLEOTIDE SEQUENCE [LARGE SCALE GENOMIC DNA]</scope>
    <source>
        <strain evidence="7 8">MCCC 1A10513</strain>
    </source>
</reference>
<dbReference type="Proteomes" id="UP000053718">
    <property type="component" value="Unassembled WGS sequence"/>
</dbReference>
<dbReference type="SUPFAM" id="SSF141868">
    <property type="entry name" value="EAL domain-like"/>
    <property type="match status" value="1"/>
</dbReference>
<feature type="domain" description="GGDEF" evidence="6">
    <location>
        <begin position="354"/>
        <end position="484"/>
    </location>
</feature>